<organism evidence="1 2">
    <name type="scientific">Carnegiea gigantea</name>
    <dbReference type="NCBI Taxonomy" id="171969"/>
    <lineage>
        <taxon>Eukaryota</taxon>
        <taxon>Viridiplantae</taxon>
        <taxon>Streptophyta</taxon>
        <taxon>Embryophyta</taxon>
        <taxon>Tracheophyta</taxon>
        <taxon>Spermatophyta</taxon>
        <taxon>Magnoliopsida</taxon>
        <taxon>eudicotyledons</taxon>
        <taxon>Gunneridae</taxon>
        <taxon>Pentapetalae</taxon>
        <taxon>Caryophyllales</taxon>
        <taxon>Cactineae</taxon>
        <taxon>Cactaceae</taxon>
        <taxon>Cactoideae</taxon>
        <taxon>Echinocereeae</taxon>
        <taxon>Carnegiea</taxon>
    </lineage>
</organism>
<accession>A0A9Q1K1T0</accession>
<dbReference type="EMBL" id="JAKOGI010000443">
    <property type="protein sequence ID" value="KAJ8434949.1"/>
    <property type="molecule type" value="Genomic_DNA"/>
</dbReference>
<comment type="caution">
    <text evidence="1">The sequence shown here is derived from an EMBL/GenBank/DDBJ whole genome shotgun (WGS) entry which is preliminary data.</text>
</comment>
<evidence type="ECO:0000313" key="1">
    <source>
        <dbReference type="EMBL" id="KAJ8434949.1"/>
    </source>
</evidence>
<name>A0A9Q1K1T0_9CARY</name>
<gene>
    <name evidence="1" type="ORF">Cgig2_012975</name>
</gene>
<reference evidence="1" key="1">
    <citation type="submission" date="2022-04" db="EMBL/GenBank/DDBJ databases">
        <title>Carnegiea gigantea Genome sequencing and assembly v2.</title>
        <authorList>
            <person name="Copetti D."/>
            <person name="Sanderson M.J."/>
            <person name="Burquez A."/>
            <person name="Wojciechowski M.F."/>
        </authorList>
    </citation>
    <scope>NUCLEOTIDE SEQUENCE</scope>
    <source>
        <strain evidence="1">SGP5-SGP5p</strain>
        <tissue evidence="1">Aerial part</tissue>
    </source>
</reference>
<dbReference type="AlphaFoldDB" id="A0A9Q1K1T0"/>
<dbReference type="Proteomes" id="UP001153076">
    <property type="component" value="Unassembled WGS sequence"/>
</dbReference>
<protein>
    <submittedName>
        <fullName evidence="1">Uncharacterized protein</fullName>
    </submittedName>
</protein>
<dbReference type="OrthoDB" id="1675769at2759"/>
<keyword evidence="2" id="KW-1185">Reference proteome</keyword>
<proteinExistence type="predicted"/>
<evidence type="ECO:0000313" key="2">
    <source>
        <dbReference type="Proteomes" id="UP001153076"/>
    </source>
</evidence>
<sequence length="229" mass="25381">MTVRSELLNKTWRNQYLLLFQWSVKKGVLQNLSLLLIASKIPLPIMGSVTLTIPVMASLGATTRKMIGSLMCGYNWSLIFRSAQVLHINFDVSNHLPILLNVILIQMDTSNVTNNSKSRTCSSMTLLQGCGCLSLDPSSHPDTMENLISQLENCSKELIKWNLDIFGHIGSEICKVNMIGTLPMDVLPLGRLENRGKRKKSFGGKGHAWITLSIEMPTPIAISSTLELI</sequence>